<dbReference type="OrthoDB" id="892893at2"/>
<proteinExistence type="inferred from homology"/>
<keyword evidence="4" id="KW-0233">DNA recombination</keyword>
<evidence type="ECO:0000256" key="2">
    <source>
        <dbReference type="ARBA" id="ARBA00022908"/>
    </source>
</evidence>
<dbReference type="AlphaFoldDB" id="A0A2S7WFJ0"/>
<dbReference type="CDD" id="cd01185">
    <property type="entry name" value="INTN1_C_like"/>
    <property type="match status" value="1"/>
</dbReference>
<evidence type="ECO:0008006" key="10">
    <source>
        <dbReference type="Google" id="ProtNLM"/>
    </source>
</evidence>
<protein>
    <recommendedName>
        <fullName evidence="10">Integrase</fullName>
    </recommendedName>
</protein>
<reference evidence="8 9" key="1">
    <citation type="submission" date="2016-12" db="EMBL/GenBank/DDBJ databases">
        <title>Trade-off between light-utilization and light-protection in marine flavobacteria.</title>
        <authorList>
            <person name="Kumagai Y."/>
            <person name="Yoshizawa S."/>
            <person name="Kogure K."/>
            <person name="Iwasaki W."/>
        </authorList>
    </citation>
    <scope>NUCLEOTIDE SEQUENCE [LARGE SCALE GENOMIC DNA]</scope>
    <source>
        <strain evidence="8 9">ATCC 43844</strain>
    </source>
</reference>
<sequence>MASVKFLLRNKKATKFVTIYYGINLSANSRIIGATKFKINPAYWNDAKQEVRNMTDVSEIKDNINSKLSDFKRFVLIKISDYDFYDTDEIKKELKKDIDIYFGKNLKEEKLTFYTFSKQFIEQSKNRIIDSNGRTLSNRTIKEYERTLELLKDFEKEYKYTISFESINMDFYSLYIDYLENLDFSLNTIGKFIKQLKVFMNAATEENLNTNLSFQSKRFIKPSATSTQIYLNEIELKKIIDIDYSDNKILDNARNLFIIGAYTGLRVSDFNGLTKKSIHESNGKRFFRVIVKKTGKYLPIPIHPEVEKILEKNDGNPPKRMPEQHINVALKKIGAKAELNGEIIFKKIKGGKEINVTKKKYEMISNHSSRRSFCTNAYFAEMPILDIMAISGHTSEKVFLNYIKITDDERALKISESSFFKNKIISDGSEKI</sequence>
<dbReference type="InterPro" id="IPR044068">
    <property type="entry name" value="CB"/>
</dbReference>
<dbReference type="RefSeq" id="WP_105021706.1">
    <property type="nucleotide sequence ID" value="NZ_MSCM01000002.1"/>
</dbReference>
<dbReference type="PROSITE" id="PS51900">
    <property type="entry name" value="CB"/>
    <property type="match status" value="1"/>
</dbReference>
<keyword evidence="9" id="KW-1185">Reference proteome</keyword>
<comment type="similarity">
    <text evidence="1">Belongs to the 'phage' integrase family.</text>
</comment>
<dbReference type="Proteomes" id="UP000239068">
    <property type="component" value="Unassembled WGS sequence"/>
</dbReference>
<evidence type="ECO:0000259" key="7">
    <source>
        <dbReference type="PROSITE" id="PS51900"/>
    </source>
</evidence>
<comment type="caution">
    <text evidence="8">The sequence shown here is derived from an EMBL/GenBank/DDBJ whole genome shotgun (WGS) entry which is preliminary data.</text>
</comment>
<evidence type="ECO:0000256" key="3">
    <source>
        <dbReference type="ARBA" id="ARBA00023125"/>
    </source>
</evidence>
<dbReference type="GO" id="GO:0006310">
    <property type="term" value="P:DNA recombination"/>
    <property type="evidence" value="ECO:0007669"/>
    <property type="project" value="UniProtKB-KW"/>
</dbReference>
<organism evidence="8 9">
    <name type="scientific">Polaribacter glomeratus</name>
    <dbReference type="NCBI Taxonomy" id="102"/>
    <lineage>
        <taxon>Bacteria</taxon>
        <taxon>Pseudomonadati</taxon>
        <taxon>Bacteroidota</taxon>
        <taxon>Flavobacteriia</taxon>
        <taxon>Flavobacteriales</taxon>
        <taxon>Flavobacteriaceae</taxon>
    </lineage>
</organism>
<dbReference type="GO" id="GO:0003677">
    <property type="term" value="F:DNA binding"/>
    <property type="evidence" value="ECO:0007669"/>
    <property type="project" value="UniProtKB-UniRule"/>
</dbReference>
<dbReference type="Pfam" id="PF00589">
    <property type="entry name" value="Phage_integrase"/>
    <property type="match status" value="1"/>
</dbReference>
<dbReference type="SUPFAM" id="SSF56349">
    <property type="entry name" value="DNA breaking-rejoining enzymes"/>
    <property type="match status" value="1"/>
</dbReference>
<dbReference type="PROSITE" id="PS51898">
    <property type="entry name" value="TYR_RECOMBINASE"/>
    <property type="match status" value="1"/>
</dbReference>
<evidence type="ECO:0000256" key="1">
    <source>
        <dbReference type="ARBA" id="ARBA00008857"/>
    </source>
</evidence>
<dbReference type="InterPro" id="IPR011010">
    <property type="entry name" value="DNA_brk_join_enz"/>
</dbReference>
<evidence type="ECO:0000313" key="9">
    <source>
        <dbReference type="Proteomes" id="UP000239068"/>
    </source>
</evidence>
<dbReference type="GO" id="GO:0015074">
    <property type="term" value="P:DNA integration"/>
    <property type="evidence" value="ECO:0007669"/>
    <property type="project" value="UniProtKB-KW"/>
</dbReference>
<evidence type="ECO:0000259" key="6">
    <source>
        <dbReference type="PROSITE" id="PS51898"/>
    </source>
</evidence>
<dbReference type="Gene3D" id="1.10.150.130">
    <property type="match status" value="1"/>
</dbReference>
<dbReference type="InterPro" id="IPR002104">
    <property type="entry name" value="Integrase_catalytic"/>
</dbReference>
<gene>
    <name evidence="8" type="ORF">BTO16_10825</name>
</gene>
<keyword evidence="2" id="KW-0229">DNA integration</keyword>
<evidence type="ECO:0000256" key="5">
    <source>
        <dbReference type="PROSITE-ProRule" id="PRU01248"/>
    </source>
</evidence>
<feature type="domain" description="Tyr recombinase" evidence="6">
    <location>
        <begin position="226"/>
        <end position="416"/>
    </location>
</feature>
<dbReference type="InterPro" id="IPR013762">
    <property type="entry name" value="Integrase-like_cat_sf"/>
</dbReference>
<evidence type="ECO:0000313" key="8">
    <source>
        <dbReference type="EMBL" id="PQJ76399.1"/>
    </source>
</evidence>
<name>A0A2S7WFJ0_9FLAO</name>
<dbReference type="InterPro" id="IPR010998">
    <property type="entry name" value="Integrase_recombinase_N"/>
</dbReference>
<dbReference type="PANTHER" id="PTHR30349:SF64">
    <property type="entry name" value="PROPHAGE INTEGRASE INTD-RELATED"/>
    <property type="match status" value="1"/>
</dbReference>
<dbReference type="InterPro" id="IPR050090">
    <property type="entry name" value="Tyrosine_recombinase_XerCD"/>
</dbReference>
<dbReference type="Pfam" id="PF13102">
    <property type="entry name" value="Phage_int_SAM_5"/>
    <property type="match status" value="1"/>
</dbReference>
<dbReference type="Gene3D" id="1.10.443.10">
    <property type="entry name" value="Intergrase catalytic core"/>
    <property type="match status" value="1"/>
</dbReference>
<feature type="domain" description="Core-binding (CB)" evidence="7">
    <location>
        <begin position="111"/>
        <end position="204"/>
    </location>
</feature>
<accession>A0A2S7WFJ0</accession>
<evidence type="ECO:0000256" key="4">
    <source>
        <dbReference type="ARBA" id="ARBA00023172"/>
    </source>
</evidence>
<dbReference type="PANTHER" id="PTHR30349">
    <property type="entry name" value="PHAGE INTEGRASE-RELATED"/>
    <property type="match status" value="1"/>
</dbReference>
<dbReference type="EMBL" id="MSCM01000002">
    <property type="protein sequence ID" value="PQJ76399.1"/>
    <property type="molecule type" value="Genomic_DNA"/>
</dbReference>
<keyword evidence="3 5" id="KW-0238">DNA-binding</keyword>
<dbReference type="InterPro" id="IPR025269">
    <property type="entry name" value="SAM-like_dom"/>
</dbReference>